<feature type="transmembrane region" description="Helical" evidence="6">
    <location>
        <begin position="417"/>
        <end position="436"/>
    </location>
</feature>
<dbReference type="PANTHER" id="PTHR23513:SF17">
    <property type="entry name" value="MEMBRANE PROTEIN"/>
    <property type="match status" value="1"/>
</dbReference>
<keyword evidence="3 6" id="KW-0812">Transmembrane</keyword>
<keyword evidence="4 6" id="KW-1133">Transmembrane helix</keyword>
<evidence type="ECO:0000256" key="1">
    <source>
        <dbReference type="ARBA" id="ARBA00004651"/>
    </source>
</evidence>
<feature type="transmembrane region" description="Helical" evidence="6">
    <location>
        <begin position="80"/>
        <end position="101"/>
    </location>
</feature>
<evidence type="ECO:0000256" key="2">
    <source>
        <dbReference type="ARBA" id="ARBA00022475"/>
    </source>
</evidence>
<dbReference type="InterPro" id="IPR011701">
    <property type="entry name" value="MFS"/>
</dbReference>
<dbReference type="PANTHER" id="PTHR23513">
    <property type="entry name" value="INTEGRAL MEMBRANE EFFLUX PROTEIN-RELATED"/>
    <property type="match status" value="1"/>
</dbReference>
<evidence type="ECO:0000256" key="3">
    <source>
        <dbReference type="ARBA" id="ARBA00022692"/>
    </source>
</evidence>
<feature type="transmembrane region" description="Helical" evidence="6">
    <location>
        <begin position="107"/>
        <end position="134"/>
    </location>
</feature>
<comment type="subcellular location">
    <subcellularLocation>
        <location evidence="1">Cell membrane</location>
        <topology evidence="1">Multi-pass membrane protein</topology>
    </subcellularLocation>
</comment>
<feature type="transmembrane region" description="Helical" evidence="6">
    <location>
        <begin position="353"/>
        <end position="370"/>
    </location>
</feature>
<feature type="transmembrane region" description="Helical" evidence="6">
    <location>
        <begin position="478"/>
        <end position="501"/>
    </location>
</feature>
<dbReference type="EMBL" id="JBJVNI010000011">
    <property type="protein sequence ID" value="MFM9611436.1"/>
    <property type="molecule type" value="Genomic_DNA"/>
</dbReference>
<feature type="transmembrane region" description="Helical" evidence="6">
    <location>
        <begin position="442"/>
        <end position="466"/>
    </location>
</feature>
<dbReference type="SUPFAM" id="SSF103473">
    <property type="entry name" value="MFS general substrate transporter"/>
    <property type="match status" value="1"/>
</dbReference>
<dbReference type="Pfam" id="PF07690">
    <property type="entry name" value="MFS_1"/>
    <property type="match status" value="1"/>
</dbReference>
<keyword evidence="2" id="KW-1003">Cell membrane</keyword>
<dbReference type="Gene3D" id="1.20.1250.20">
    <property type="entry name" value="MFS general substrate transporter like domains"/>
    <property type="match status" value="2"/>
</dbReference>
<evidence type="ECO:0000256" key="5">
    <source>
        <dbReference type="ARBA" id="ARBA00023136"/>
    </source>
</evidence>
<keyword evidence="5 6" id="KW-0472">Membrane</keyword>
<comment type="caution">
    <text evidence="7">The sequence shown here is derived from an EMBL/GenBank/DDBJ whole genome shotgun (WGS) entry which is preliminary data.</text>
</comment>
<organism evidence="7 8">
    <name type="scientific">Streptomyces niveiscabiei</name>
    <dbReference type="NCBI Taxonomy" id="164115"/>
    <lineage>
        <taxon>Bacteria</taxon>
        <taxon>Bacillati</taxon>
        <taxon>Actinomycetota</taxon>
        <taxon>Actinomycetes</taxon>
        <taxon>Kitasatosporales</taxon>
        <taxon>Streptomycetaceae</taxon>
        <taxon>Streptomyces</taxon>
    </lineage>
</organism>
<dbReference type="Proteomes" id="UP001631957">
    <property type="component" value="Unassembled WGS sequence"/>
</dbReference>
<name>A0ABW9HUN8_9ACTN</name>
<evidence type="ECO:0000313" key="8">
    <source>
        <dbReference type="Proteomes" id="UP001631957"/>
    </source>
</evidence>
<keyword evidence="8" id="KW-1185">Reference proteome</keyword>
<dbReference type="RefSeq" id="WP_409122988.1">
    <property type="nucleotide sequence ID" value="NZ_JBJVNI010000011.1"/>
</dbReference>
<evidence type="ECO:0000256" key="6">
    <source>
        <dbReference type="SAM" id="Phobius"/>
    </source>
</evidence>
<evidence type="ECO:0000313" key="7">
    <source>
        <dbReference type="EMBL" id="MFM9611436.1"/>
    </source>
</evidence>
<feature type="transmembrane region" description="Helical" evidence="6">
    <location>
        <begin position="16"/>
        <end position="36"/>
    </location>
</feature>
<dbReference type="InterPro" id="IPR036259">
    <property type="entry name" value="MFS_trans_sf"/>
</dbReference>
<evidence type="ECO:0000256" key="4">
    <source>
        <dbReference type="ARBA" id="ARBA00022989"/>
    </source>
</evidence>
<protein>
    <submittedName>
        <fullName evidence="7">MFS transporter</fullName>
    </submittedName>
</protein>
<reference evidence="7 8" key="1">
    <citation type="submission" date="2024-12" db="EMBL/GenBank/DDBJ databases">
        <title>Forecasting of Potato common scab and diversities of Pathogenic streptomyces spp. in china.</title>
        <authorList>
            <person name="Handique U."/>
            <person name="Wu J."/>
        </authorList>
    </citation>
    <scope>NUCLEOTIDE SEQUENCE [LARGE SCALE GENOMIC DNA]</scope>
    <source>
        <strain evidence="7 8">ZRIMU1530</strain>
    </source>
</reference>
<sequence length="537" mass="53572">MSGPVRARGAHRDPNVLRWLAGFTLSGVGDNVYYVALSWTAVQSGTPVQAGLVTVAGALPRAVLMLGGGVLADRYGARRVVLGSTGVRCALVLSAAVLLLLARPGLWVLGAVAVLFGTVDAAFLPAAGALPALIAPPGEFGRVQGLRGLSTRLANVLGGPLGGLGVAVGGTAGAFGAAALLIGVSWPVLGAVRVRAGVEAEGPVSRGRAGSGGAVPVRGRVRVWREGAAGDEVPARGGLAAPVPSAPVAAQGGRCDGVQEVSSEPTRLAPASLVPVREAVRPWRARWGEARAGGAGGRGRWRGGAVRLGGVRGWRARWRGGARSEGAGVWGDWRRGVVGELVDGLRYVRRDRVLSALVLSITLSDLGFVGPMNLGLTLLAGERGWGASGLGLVLAGFGVGAGAASLLLAWRGRVPRAGLVLAVATVGGALAIASLARVPSVAGAVAVALGVGLLAGLGGALAGTLVQARAGASYIGRVTAVSTLIGYGVAPLTFPVVGWAVSLWGTGPVFTACATLNGLSAVVVLGVRGLRRAELPG</sequence>
<feature type="transmembrane region" description="Helical" evidence="6">
    <location>
        <begin position="507"/>
        <end position="527"/>
    </location>
</feature>
<feature type="transmembrane region" description="Helical" evidence="6">
    <location>
        <begin position="48"/>
        <end position="68"/>
    </location>
</feature>
<proteinExistence type="predicted"/>
<gene>
    <name evidence="7" type="ORF">ACKI18_22320</name>
</gene>
<feature type="transmembrane region" description="Helical" evidence="6">
    <location>
        <begin position="390"/>
        <end position="410"/>
    </location>
</feature>
<accession>A0ABW9HUN8</accession>